<evidence type="ECO:0000259" key="1">
    <source>
        <dbReference type="Pfam" id="PF07090"/>
    </source>
</evidence>
<reference evidence="2" key="1">
    <citation type="submission" date="2020-10" db="EMBL/GenBank/DDBJ databases">
        <authorList>
            <person name="Gilroy R."/>
        </authorList>
    </citation>
    <scope>NUCLEOTIDE SEQUENCE</scope>
    <source>
        <strain evidence="2">17213</strain>
    </source>
</reference>
<dbReference type="InterPro" id="IPR029062">
    <property type="entry name" value="Class_I_gatase-like"/>
</dbReference>
<dbReference type="InterPro" id="IPR017027">
    <property type="entry name" value="STM3548-like"/>
</dbReference>
<dbReference type="Proteomes" id="UP000823631">
    <property type="component" value="Unassembled WGS sequence"/>
</dbReference>
<evidence type="ECO:0000313" key="3">
    <source>
        <dbReference type="Proteomes" id="UP000823631"/>
    </source>
</evidence>
<dbReference type="AlphaFoldDB" id="A0A9D9GSG0"/>
<protein>
    <submittedName>
        <fullName evidence="2">Cytoplasmic protein</fullName>
    </submittedName>
</protein>
<dbReference type="PANTHER" id="PTHR37947">
    <property type="entry name" value="BLL2462 PROTEIN"/>
    <property type="match status" value="1"/>
</dbReference>
<dbReference type="SUPFAM" id="SSF52317">
    <property type="entry name" value="Class I glutamine amidotransferase-like"/>
    <property type="match status" value="1"/>
</dbReference>
<organism evidence="2 3">
    <name type="scientific">Candidatus Avisuccinivibrio stercorigallinarum</name>
    <dbReference type="NCBI Taxonomy" id="2840704"/>
    <lineage>
        <taxon>Bacteria</taxon>
        <taxon>Pseudomonadati</taxon>
        <taxon>Pseudomonadota</taxon>
        <taxon>Gammaproteobacteria</taxon>
        <taxon>Aeromonadales</taxon>
        <taxon>Succinivibrionaceae</taxon>
        <taxon>Succinivibrionaceae incertae sedis</taxon>
        <taxon>Candidatus Avisuccinivibrio</taxon>
    </lineage>
</organism>
<name>A0A9D9GSG0_9GAMM</name>
<dbReference type="PIRSF" id="PIRSF034405">
    <property type="entry name" value="UCP034405"/>
    <property type="match status" value="1"/>
</dbReference>
<dbReference type="CDD" id="cd03143">
    <property type="entry name" value="A4_beta-galactosidase_middle_domain"/>
    <property type="match status" value="1"/>
</dbReference>
<comment type="caution">
    <text evidence="2">The sequence shown here is derived from an EMBL/GenBank/DDBJ whole genome shotgun (WGS) entry which is preliminary data.</text>
</comment>
<feature type="domain" description="Putative glutamine amidotransferase" evidence="1">
    <location>
        <begin position="2"/>
        <end position="243"/>
    </location>
</feature>
<accession>A0A9D9GSG0</accession>
<proteinExistence type="predicted"/>
<sequence length="245" mass="27208">MKVLLLGESWSIHMIHSKGFDSFTSTKYEEGAAYLINSLKERGVDVVYMPAHTIQTAFPRSAEELAVYDAVIISDVGSNTFLLQNDTFYNMKMVPNALNLIKDYVTQGGGFLMIGGYLSFMGIEGKANYKRTVISEILPVEMLDGDDRVEVPEGITAEICMPEHESVKGFKSAPCFLGYNQLIAKPGAEVVMKVGADPLLVFGTYEKGKTACFASDCSPHWGCLDFLKWEHYGEMWLNIMKAIAR</sequence>
<reference evidence="2" key="2">
    <citation type="journal article" date="2021" name="PeerJ">
        <title>Extensive microbial diversity within the chicken gut microbiome revealed by metagenomics and culture.</title>
        <authorList>
            <person name="Gilroy R."/>
            <person name="Ravi A."/>
            <person name="Getino M."/>
            <person name="Pursley I."/>
            <person name="Horton D.L."/>
            <person name="Alikhan N.F."/>
            <person name="Baker D."/>
            <person name="Gharbi K."/>
            <person name="Hall N."/>
            <person name="Watson M."/>
            <person name="Adriaenssens E.M."/>
            <person name="Foster-Nyarko E."/>
            <person name="Jarju S."/>
            <person name="Secka A."/>
            <person name="Antonio M."/>
            <person name="Oren A."/>
            <person name="Chaudhuri R.R."/>
            <person name="La Ragione R."/>
            <person name="Hildebrand F."/>
            <person name="Pallen M.J."/>
        </authorList>
    </citation>
    <scope>NUCLEOTIDE SEQUENCE</scope>
    <source>
        <strain evidence="2">17213</strain>
    </source>
</reference>
<dbReference type="InterPro" id="IPR010768">
    <property type="entry name" value="GATase1-like"/>
</dbReference>
<dbReference type="EMBL" id="JADINH010000003">
    <property type="protein sequence ID" value="MBO8414789.1"/>
    <property type="molecule type" value="Genomic_DNA"/>
</dbReference>
<dbReference type="PANTHER" id="PTHR37947:SF1">
    <property type="entry name" value="BLL2462 PROTEIN"/>
    <property type="match status" value="1"/>
</dbReference>
<dbReference type="Pfam" id="PF07090">
    <property type="entry name" value="GATase1_like"/>
    <property type="match status" value="1"/>
</dbReference>
<gene>
    <name evidence="2" type="ORF">IAB19_00195</name>
</gene>
<evidence type="ECO:0000313" key="2">
    <source>
        <dbReference type="EMBL" id="MBO8414789.1"/>
    </source>
</evidence>
<dbReference type="Gene3D" id="3.40.50.880">
    <property type="match status" value="1"/>
</dbReference>